<feature type="transmembrane region" description="Helical" evidence="1">
    <location>
        <begin position="173"/>
        <end position="199"/>
    </location>
</feature>
<dbReference type="AlphaFoldDB" id="A0A261Y7W5"/>
<reference evidence="3 4" key="1">
    <citation type="journal article" date="2017" name="Mycologia">
        <title>Bifiguratus adelaidae, gen. et sp. nov., a new member of Mucoromycotina in endophytic and soil-dwelling habitats.</title>
        <authorList>
            <person name="Torres-Cruz T.J."/>
            <person name="Billingsley Tobias T.L."/>
            <person name="Almatruk M."/>
            <person name="Hesse C."/>
            <person name="Kuske C.R."/>
            <person name="Desiro A."/>
            <person name="Benucci G.M."/>
            <person name="Bonito G."/>
            <person name="Stajich J.E."/>
            <person name="Dunlap C."/>
            <person name="Arnold A.E."/>
            <person name="Porras-Alfaro A."/>
        </authorList>
    </citation>
    <scope>NUCLEOTIDE SEQUENCE [LARGE SCALE GENOMIC DNA]</scope>
    <source>
        <strain evidence="3 4">AZ0501</strain>
    </source>
</reference>
<dbReference type="Proteomes" id="UP000242875">
    <property type="component" value="Unassembled WGS sequence"/>
</dbReference>
<feature type="domain" description="DUF7719" evidence="2">
    <location>
        <begin position="137"/>
        <end position="198"/>
    </location>
</feature>
<gene>
    <name evidence="3" type="ORF">BZG36_00323</name>
</gene>
<evidence type="ECO:0000256" key="1">
    <source>
        <dbReference type="SAM" id="Phobius"/>
    </source>
</evidence>
<sequence length="204" mass="23004">MPKVAHASEARRRDLRKYADGPLAAAKGQHEIPESEQIRLIQESGVLKGIPRADANNATFIHQEPLRDPSGWEYFFQALFLTIPFATLLATFDVVVKVQYAEPWTGREFAFKGLRSFPSLLMIIYITNRYKSNRLVQATMTIIASICGTYLLFNIFKAPSLGVMLRSPGLATLWIYFVVQLDLIPATLTLAVAGAYWYFGLRDK</sequence>
<accession>A0A261Y7W5</accession>
<dbReference type="InterPro" id="IPR056136">
    <property type="entry name" value="DUF7719"/>
</dbReference>
<dbReference type="PANTHER" id="PTHR37846:SF1">
    <property type="entry name" value="DEACETYLASE-LIKE PROTEIN"/>
    <property type="match status" value="1"/>
</dbReference>
<comment type="caution">
    <text evidence="3">The sequence shown here is derived from an EMBL/GenBank/DDBJ whole genome shotgun (WGS) entry which is preliminary data.</text>
</comment>
<proteinExistence type="predicted"/>
<protein>
    <recommendedName>
        <fullName evidence="2">DUF7719 domain-containing protein</fullName>
    </recommendedName>
</protein>
<feature type="transmembrane region" description="Helical" evidence="1">
    <location>
        <begin position="135"/>
        <end position="153"/>
    </location>
</feature>
<keyword evidence="1" id="KW-1133">Transmembrane helix</keyword>
<keyword evidence="1" id="KW-0812">Transmembrane</keyword>
<keyword evidence="1" id="KW-0472">Membrane</keyword>
<feature type="transmembrane region" description="Helical" evidence="1">
    <location>
        <begin position="74"/>
        <end position="96"/>
    </location>
</feature>
<keyword evidence="4" id="KW-1185">Reference proteome</keyword>
<name>A0A261Y7W5_9FUNG</name>
<evidence type="ECO:0000313" key="3">
    <source>
        <dbReference type="EMBL" id="OZJ06693.1"/>
    </source>
</evidence>
<dbReference type="EMBL" id="MVBO01000002">
    <property type="protein sequence ID" value="OZJ06693.1"/>
    <property type="molecule type" value="Genomic_DNA"/>
</dbReference>
<organism evidence="3 4">
    <name type="scientific">Bifiguratus adelaidae</name>
    <dbReference type="NCBI Taxonomy" id="1938954"/>
    <lineage>
        <taxon>Eukaryota</taxon>
        <taxon>Fungi</taxon>
        <taxon>Fungi incertae sedis</taxon>
        <taxon>Mucoromycota</taxon>
        <taxon>Mucoromycotina</taxon>
        <taxon>Endogonomycetes</taxon>
        <taxon>Endogonales</taxon>
        <taxon>Endogonales incertae sedis</taxon>
        <taxon>Bifiguratus</taxon>
    </lineage>
</organism>
<dbReference type="OrthoDB" id="5597489at2759"/>
<dbReference type="Pfam" id="PF24841">
    <property type="entry name" value="DUF7719"/>
    <property type="match status" value="1"/>
</dbReference>
<dbReference type="PANTHER" id="PTHR37846">
    <property type="entry name" value="YALI0B21296P"/>
    <property type="match status" value="1"/>
</dbReference>
<evidence type="ECO:0000313" key="4">
    <source>
        <dbReference type="Proteomes" id="UP000242875"/>
    </source>
</evidence>
<evidence type="ECO:0000259" key="2">
    <source>
        <dbReference type="Pfam" id="PF24841"/>
    </source>
</evidence>